<name>A0A8M1K503_CLUHA</name>
<dbReference type="InterPro" id="IPR039008">
    <property type="entry name" value="IF_rod_dom"/>
</dbReference>
<organism evidence="17 18">
    <name type="scientific">Clupea harengus</name>
    <name type="common">Atlantic herring</name>
    <dbReference type="NCBI Taxonomy" id="7950"/>
    <lineage>
        <taxon>Eukaryota</taxon>
        <taxon>Metazoa</taxon>
        <taxon>Chordata</taxon>
        <taxon>Craniata</taxon>
        <taxon>Vertebrata</taxon>
        <taxon>Euteleostomi</taxon>
        <taxon>Actinopterygii</taxon>
        <taxon>Neopterygii</taxon>
        <taxon>Teleostei</taxon>
        <taxon>Clupei</taxon>
        <taxon>Clupeiformes</taxon>
        <taxon>Clupeoidei</taxon>
        <taxon>Clupeidae</taxon>
        <taxon>Clupea</taxon>
    </lineage>
</organism>
<feature type="coiled-coil region" evidence="14">
    <location>
        <begin position="119"/>
        <end position="188"/>
    </location>
</feature>
<evidence type="ECO:0000256" key="11">
    <source>
        <dbReference type="ARBA" id="ARBA00042886"/>
    </source>
</evidence>
<dbReference type="SMART" id="SM01391">
    <property type="entry name" value="Filament"/>
    <property type="match status" value="1"/>
</dbReference>
<evidence type="ECO:0000256" key="3">
    <source>
        <dbReference type="ARBA" id="ARBA00004642"/>
    </source>
</evidence>
<comment type="function">
    <text evidence="9">Together with KRT19, helps to link the contractile apparatus to dystrophin at the costameres of striated muscle.</text>
</comment>
<keyword evidence="4" id="KW-0963">Cytoplasm</keyword>
<dbReference type="GO" id="GO:0005882">
    <property type="term" value="C:intermediate filament"/>
    <property type="evidence" value="ECO:0007669"/>
    <property type="project" value="UniProtKB-KW"/>
</dbReference>
<dbReference type="InterPro" id="IPR018039">
    <property type="entry name" value="IF_conserved"/>
</dbReference>
<keyword evidence="17" id="KW-1185">Reference proteome</keyword>
<evidence type="ECO:0000256" key="7">
    <source>
        <dbReference type="ARBA" id="ARBA00023054"/>
    </source>
</evidence>
<dbReference type="Proteomes" id="UP000515152">
    <property type="component" value="Chromosome 21"/>
</dbReference>
<comment type="similarity">
    <text evidence="13">Belongs to the intermediate filament family.</text>
</comment>
<keyword evidence="8" id="KW-0539">Nucleus</keyword>
<evidence type="ECO:0000256" key="10">
    <source>
        <dbReference type="ARBA" id="ARBA00039429"/>
    </source>
</evidence>
<evidence type="ECO:0000256" key="15">
    <source>
        <dbReference type="SAM" id="MobiDB-lite"/>
    </source>
</evidence>
<evidence type="ECO:0000313" key="17">
    <source>
        <dbReference type="Proteomes" id="UP000515152"/>
    </source>
</evidence>
<feature type="compositionally biased region" description="Polar residues" evidence="15">
    <location>
        <begin position="1"/>
        <end position="17"/>
    </location>
</feature>
<protein>
    <recommendedName>
        <fullName evidence="10">Keratin, type II cytoskeletal 8</fullName>
    </recommendedName>
    <alternativeName>
        <fullName evidence="12">Cytokeratin-8</fullName>
    </alternativeName>
    <alternativeName>
        <fullName evidence="11">Keratin-8</fullName>
    </alternativeName>
</protein>
<dbReference type="PROSITE" id="PS00226">
    <property type="entry name" value="IF_ROD_1"/>
    <property type="match status" value="1"/>
</dbReference>
<feature type="coiled-coil region" evidence="14">
    <location>
        <begin position="252"/>
        <end position="361"/>
    </location>
</feature>
<evidence type="ECO:0000256" key="8">
    <source>
        <dbReference type="ARBA" id="ARBA00023242"/>
    </source>
</evidence>
<proteinExistence type="inferred from homology"/>
<reference evidence="18" key="1">
    <citation type="submission" date="2025-08" db="UniProtKB">
        <authorList>
            <consortium name="RefSeq"/>
        </authorList>
    </citation>
    <scope>IDENTIFICATION</scope>
</reference>
<dbReference type="PANTHER" id="PTHR45616:SF26">
    <property type="entry name" value="KERATIN, TYPE II CYTOSKELETAL 8"/>
    <property type="match status" value="1"/>
</dbReference>
<evidence type="ECO:0000256" key="4">
    <source>
        <dbReference type="ARBA" id="ARBA00022490"/>
    </source>
</evidence>
<dbReference type="FunFam" id="1.20.5.1160:FF:000001">
    <property type="entry name" value="Keratin type II"/>
    <property type="match status" value="1"/>
</dbReference>
<dbReference type="GO" id="GO:0016363">
    <property type="term" value="C:nuclear matrix"/>
    <property type="evidence" value="ECO:0007669"/>
    <property type="project" value="UniProtKB-SubCell"/>
</dbReference>
<dbReference type="PROSITE" id="PS51842">
    <property type="entry name" value="IF_ROD_2"/>
    <property type="match status" value="1"/>
</dbReference>
<feature type="region of interest" description="Disordered" evidence="15">
    <location>
        <begin position="1"/>
        <end position="29"/>
    </location>
</feature>
<accession>A0A8M1K503</accession>
<dbReference type="Pfam" id="PF00038">
    <property type="entry name" value="Filament"/>
    <property type="match status" value="2"/>
</dbReference>
<dbReference type="AlphaFoldDB" id="A0A8M1K503"/>
<dbReference type="KEGG" id="char:116218256"/>
<evidence type="ECO:0000256" key="2">
    <source>
        <dbReference type="ARBA" id="ARBA00004496"/>
    </source>
</evidence>
<keyword evidence="7 14" id="KW-0175">Coiled coil</keyword>
<evidence type="ECO:0000256" key="1">
    <source>
        <dbReference type="ARBA" id="ARBA00004109"/>
    </source>
</evidence>
<evidence type="ECO:0000256" key="12">
    <source>
        <dbReference type="ARBA" id="ARBA00042964"/>
    </source>
</evidence>
<keyword evidence="5" id="KW-0416">Keratin</keyword>
<evidence type="ECO:0000313" key="18">
    <source>
        <dbReference type="RefSeq" id="XP_042558886.1"/>
    </source>
</evidence>
<gene>
    <name evidence="18" type="primary">LOC116218256</name>
</gene>
<dbReference type="OrthoDB" id="2441647at2759"/>
<comment type="subcellular location">
    <subcellularLocation>
        <location evidence="2">Cytoplasm</location>
    </subcellularLocation>
    <subcellularLocation>
        <location evidence="1">Nucleus matrix</location>
    </subcellularLocation>
    <subcellularLocation>
        <location evidence="3">Nucleus</location>
        <location evidence="3">Nucleoplasm</location>
    </subcellularLocation>
</comment>
<feature type="coiled-coil region" evidence="14">
    <location>
        <begin position="63"/>
        <end position="90"/>
    </location>
</feature>
<dbReference type="PANTHER" id="PTHR45616">
    <property type="entry name" value="GATA-TYPE DOMAIN-CONTAINING PROTEIN"/>
    <property type="match status" value="1"/>
</dbReference>
<keyword evidence="6 13" id="KW-0403">Intermediate filament</keyword>
<sequence>MTSIKKQGGFSSQSYSVGPSRGYPSMTPARKDLLNPIHTKVDLLDQNAKTNERDQMVGLNDKFVTFIDRVRNLEQENKRLETKLKILLEQESYKGNIDEIVAALSTNLRRQIQSLDLDRLKLEGELVRSQDEVEQTREKFEEELQKKMDTENDFVINKKDVDEGFLQKVELEMELEELMNELEFLKLAYQEHFTPLGTFLSQRDYLTRAMDSLSPAPQEIKELESMIVKEKIMLKASSVPDLDLDEIVAAVKKQYEDMAARSREEVEQWNQKKMDVMALKAGKFEDDLRDSKKEMSDLVRQIQRLKHELEAQKKKKETLELEITQTEEKAEGALDDAQDHITKLQEAMRKAKQGMARQVREYQELMNLKLALDIEIATYRKLLEGEEMRMDGHERDVAKLTSFRDVMERRISKNKPKKGLLIKIEVKDGAVISESSYFADS</sequence>
<evidence type="ECO:0000256" key="5">
    <source>
        <dbReference type="ARBA" id="ARBA00022744"/>
    </source>
</evidence>
<evidence type="ECO:0000259" key="16">
    <source>
        <dbReference type="PROSITE" id="PS51842"/>
    </source>
</evidence>
<dbReference type="GO" id="GO:0005654">
    <property type="term" value="C:nucleoplasm"/>
    <property type="evidence" value="ECO:0007669"/>
    <property type="project" value="UniProtKB-SubCell"/>
</dbReference>
<evidence type="ECO:0000256" key="9">
    <source>
        <dbReference type="ARBA" id="ARBA00037766"/>
    </source>
</evidence>
<evidence type="ECO:0000256" key="13">
    <source>
        <dbReference type="RuleBase" id="RU000685"/>
    </source>
</evidence>
<dbReference type="GeneID" id="116218256"/>
<dbReference type="GO" id="GO:0005737">
    <property type="term" value="C:cytoplasm"/>
    <property type="evidence" value="ECO:0007669"/>
    <property type="project" value="UniProtKB-SubCell"/>
</dbReference>
<dbReference type="RefSeq" id="XP_042558886.1">
    <property type="nucleotide sequence ID" value="XM_042702952.1"/>
</dbReference>
<evidence type="ECO:0000256" key="6">
    <source>
        <dbReference type="ARBA" id="ARBA00022754"/>
    </source>
</evidence>
<evidence type="ECO:0000256" key="14">
    <source>
        <dbReference type="SAM" id="Coils"/>
    </source>
</evidence>
<feature type="domain" description="IF rod" evidence="16">
    <location>
        <begin position="52"/>
        <end position="390"/>
    </location>
</feature>